<dbReference type="SUPFAM" id="SSF52540">
    <property type="entry name" value="P-loop containing nucleoside triphosphate hydrolases"/>
    <property type="match status" value="1"/>
</dbReference>
<dbReference type="Pfam" id="PF03567">
    <property type="entry name" value="Sulfotransfer_2"/>
    <property type="match status" value="1"/>
</dbReference>
<dbReference type="OrthoDB" id="288532at2"/>
<sequence>MIVSHAHKFIFLKTKKTAGTSIELALTKLCGDDDIITPLTAIDEARRVEGRGAQNWKLHGWWNSPRPFWKRRLLKFTAADYGFYNHMTAEAAKTLLNDDAVWRSYFKFAFDRNPWDRQVSFYQHRYRKEPAPPPFPDFIHGDKRARINNYEIYSLGGDVAVDFVGRYESLEADLKQALSQVGLTLDEPLPRAKGTFRKDKRPYREFYDDDTRDIVGDWYAREIKLLDYAF</sequence>
<evidence type="ECO:0008006" key="3">
    <source>
        <dbReference type="Google" id="ProtNLM"/>
    </source>
</evidence>
<gene>
    <name evidence="1" type="ORF">AUC69_11350</name>
</gene>
<dbReference type="InterPro" id="IPR027417">
    <property type="entry name" value="P-loop_NTPase"/>
</dbReference>
<dbReference type="EMBL" id="LPWF01000025">
    <property type="protein sequence ID" value="ODR97691.1"/>
    <property type="molecule type" value="Genomic_DNA"/>
</dbReference>
<accession>A0A1E3VWQ7</accession>
<evidence type="ECO:0000313" key="2">
    <source>
        <dbReference type="Proteomes" id="UP000094472"/>
    </source>
</evidence>
<dbReference type="AlphaFoldDB" id="A0A1E3VWQ7"/>
<evidence type="ECO:0000313" key="1">
    <source>
        <dbReference type="EMBL" id="ODR97691.1"/>
    </source>
</evidence>
<dbReference type="InterPro" id="IPR005331">
    <property type="entry name" value="Sulfotransferase"/>
</dbReference>
<dbReference type="GO" id="GO:0008146">
    <property type="term" value="F:sulfotransferase activity"/>
    <property type="evidence" value="ECO:0007669"/>
    <property type="project" value="InterPro"/>
</dbReference>
<comment type="caution">
    <text evidence="1">The sequence shown here is derived from an EMBL/GenBank/DDBJ whole genome shotgun (WGS) entry which is preliminary data.</text>
</comment>
<protein>
    <recommendedName>
        <fullName evidence="3">Chondroitin 4-O-sulfotransferase</fullName>
    </recommendedName>
</protein>
<reference evidence="1 2" key="1">
    <citation type="journal article" date="2016" name="Environ. Microbiol.">
        <title>New Methyloceanibacter diversity from North Sea sediments includes methanotroph containing solely the soluble methane monooxygenase.</title>
        <authorList>
            <person name="Vekeman B."/>
            <person name="Kerckhof F.M."/>
            <person name="Cremers G."/>
            <person name="de Vos P."/>
            <person name="Vandamme P."/>
            <person name="Boon N."/>
            <person name="Op den Camp H.J."/>
            <person name="Heylen K."/>
        </authorList>
    </citation>
    <scope>NUCLEOTIDE SEQUENCE [LARGE SCALE GENOMIC DNA]</scope>
    <source>
        <strain evidence="1 2">R-67175</strain>
    </source>
</reference>
<organism evidence="1 2">
    <name type="scientific">Methyloceanibacter superfactus</name>
    <dbReference type="NCBI Taxonomy" id="1774969"/>
    <lineage>
        <taxon>Bacteria</taxon>
        <taxon>Pseudomonadati</taxon>
        <taxon>Pseudomonadota</taxon>
        <taxon>Alphaproteobacteria</taxon>
        <taxon>Hyphomicrobiales</taxon>
        <taxon>Hyphomicrobiaceae</taxon>
        <taxon>Methyloceanibacter</taxon>
    </lineage>
</organism>
<dbReference type="STRING" id="1774969.AUC69_11350"/>
<name>A0A1E3VWQ7_9HYPH</name>
<proteinExistence type="predicted"/>
<dbReference type="GO" id="GO:0016020">
    <property type="term" value="C:membrane"/>
    <property type="evidence" value="ECO:0007669"/>
    <property type="project" value="InterPro"/>
</dbReference>
<dbReference type="Proteomes" id="UP000094472">
    <property type="component" value="Unassembled WGS sequence"/>
</dbReference>
<dbReference type="RefSeq" id="WP_069441778.1">
    <property type="nucleotide sequence ID" value="NZ_LPWF01000025.1"/>
</dbReference>
<dbReference type="Gene3D" id="3.40.50.300">
    <property type="entry name" value="P-loop containing nucleotide triphosphate hydrolases"/>
    <property type="match status" value="1"/>
</dbReference>
<keyword evidence="2" id="KW-1185">Reference proteome</keyword>